<accession>A0A7X2XX70</accession>
<protein>
    <submittedName>
        <fullName evidence="1">Uncharacterized protein</fullName>
    </submittedName>
</protein>
<name>A0A7X2XX70_9LACO</name>
<dbReference type="EMBL" id="WNJO01000020">
    <property type="protein sequence ID" value="MTV83195.1"/>
    <property type="molecule type" value="Genomic_DNA"/>
</dbReference>
<comment type="caution">
    <text evidence="1">The sequence shown here is derived from an EMBL/GenBank/DDBJ whole genome shotgun (WGS) entry which is preliminary data.</text>
</comment>
<keyword evidence="2" id="KW-1185">Reference proteome</keyword>
<dbReference type="RefSeq" id="WP_155432456.1">
    <property type="nucleotide sequence ID" value="NZ_WNJO01000020.1"/>
</dbReference>
<evidence type="ECO:0000313" key="2">
    <source>
        <dbReference type="Proteomes" id="UP000466388"/>
    </source>
</evidence>
<proteinExistence type="predicted"/>
<dbReference type="Proteomes" id="UP000466388">
    <property type="component" value="Unassembled WGS sequence"/>
</dbReference>
<evidence type="ECO:0000313" key="1">
    <source>
        <dbReference type="EMBL" id="MTV83195.1"/>
    </source>
</evidence>
<dbReference type="AlphaFoldDB" id="A0A7X2XX70"/>
<reference evidence="1 2" key="1">
    <citation type="submission" date="2019-11" db="EMBL/GenBank/DDBJ databases">
        <title>Lactobacillus sp. nov. CRM56-3, isolated from fermented tea leaves.</title>
        <authorList>
            <person name="Phuengjayaem S."/>
            <person name="Tanasupawat S."/>
        </authorList>
    </citation>
    <scope>NUCLEOTIDE SEQUENCE [LARGE SCALE GENOMIC DNA]</scope>
    <source>
        <strain evidence="1 2">CRM56-3</strain>
    </source>
</reference>
<gene>
    <name evidence="1" type="ORF">GM612_11255</name>
</gene>
<sequence>MMLTIEQSKVFETQPSDTIVEMDNLTKDLLPAFANQLRHLTPQTGVDDWVLLENEADGQLIEIPLTTQASAIQASFQSGSQSIWNLELNQPGKVTRFHAEEGQGERLVQILSSQFRQTAQTNSGDWLICRSVLDPDIVWVLMFFTNQKKRTQQSTGHMSQTLFDVLAKTPVSVNVQVALSGFAVV</sequence>
<organism evidence="1 2">
    <name type="scientific">Secundilactobacillus folii</name>
    <dbReference type="NCBI Taxonomy" id="2678357"/>
    <lineage>
        <taxon>Bacteria</taxon>
        <taxon>Bacillati</taxon>
        <taxon>Bacillota</taxon>
        <taxon>Bacilli</taxon>
        <taxon>Lactobacillales</taxon>
        <taxon>Lactobacillaceae</taxon>
        <taxon>Secundilactobacillus</taxon>
    </lineage>
</organism>